<organism evidence="1 2">
    <name type="scientific">Diploscapter pachys</name>
    <dbReference type="NCBI Taxonomy" id="2018661"/>
    <lineage>
        <taxon>Eukaryota</taxon>
        <taxon>Metazoa</taxon>
        <taxon>Ecdysozoa</taxon>
        <taxon>Nematoda</taxon>
        <taxon>Chromadorea</taxon>
        <taxon>Rhabditida</taxon>
        <taxon>Rhabditina</taxon>
        <taxon>Rhabditomorpha</taxon>
        <taxon>Rhabditoidea</taxon>
        <taxon>Rhabditidae</taxon>
        <taxon>Diploscapter</taxon>
    </lineage>
</organism>
<accession>A0A2A2KKY9</accession>
<dbReference type="Proteomes" id="UP000218231">
    <property type="component" value="Unassembled WGS sequence"/>
</dbReference>
<comment type="caution">
    <text evidence="1">The sequence shown here is derived from an EMBL/GenBank/DDBJ whole genome shotgun (WGS) entry which is preliminary data.</text>
</comment>
<name>A0A2A2KKY9_9BILA</name>
<proteinExistence type="predicted"/>
<gene>
    <name evidence="1" type="ORF">WR25_26817</name>
</gene>
<dbReference type="AlphaFoldDB" id="A0A2A2KKY9"/>
<sequence length="140" mass="16489">MSADEKMAGFEKILGDNIQVMKQKNLIRKALELNQEMLDDLYTKTYPTLSEGSKHFYDQIVDLVEKDYVKMSITSSERVQRIYWELTKELVRETGEQVVDEAKRVTDAILKHPKRPEMRKLNQEIYEKTNYLPLKAVLYA</sequence>
<protein>
    <submittedName>
        <fullName evidence="1">Uncharacterized protein</fullName>
    </submittedName>
</protein>
<evidence type="ECO:0000313" key="1">
    <source>
        <dbReference type="EMBL" id="PAV74542.1"/>
    </source>
</evidence>
<reference evidence="1 2" key="1">
    <citation type="journal article" date="2017" name="Curr. Biol.">
        <title>Genome architecture and evolution of a unichromosomal asexual nematode.</title>
        <authorList>
            <person name="Fradin H."/>
            <person name="Zegar C."/>
            <person name="Gutwein M."/>
            <person name="Lucas J."/>
            <person name="Kovtun M."/>
            <person name="Corcoran D."/>
            <person name="Baugh L.R."/>
            <person name="Kiontke K."/>
            <person name="Gunsalus K."/>
            <person name="Fitch D.H."/>
            <person name="Piano F."/>
        </authorList>
    </citation>
    <scope>NUCLEOTIDE SEQUENCE [LARGE SCALE GENOMIC DNA]</scope>
    <source>
        <strain evidence="1">PF1309</strain>
    </source>
</reference>
<dbReference type="EMBL" id="LIAE01008319">
    <property type="protein sequence ID" value="PAV74542.1"/>
    <property type="molecule type" value="Genomic_DNA"/>
</dbReference>
<evidence type="ECO:0000313" key="2">
    <source>
        <dbReference type="Proteomes" id="UP000218231"/>
    </source>
</evidence>
<keyword evidence="2" id="KW-1185">Reference proteome</keyword>